<dbReference type="AlphaFoldDB" id="A0A6C0E319"/>
<proteinExistence type="predicted"/>
<organism evidence="2">
    <name type="scientific">viral metagenome</name>
    <dbReference type="NCBI Taxonomy" id="1070528"/>
    <lineage>
        <taxon>unclassified sequences</taxon>
        <taxon>metagenomes</taxon>
        <taxon>organismal metagenomes</taxon>
    </lineage>
</organism>
<accession>A0A6C0E319</accession>
<evidence type="ECO:0000313" key="2">
    <source>
        <dbReference type="EMBL" id="QHT23001.1"/>
    </source>
</evidence>
<name>A0A6C0E319_9ZZZZ</name>
<sequence>MNAKTLFLFLILLFGLILCSFLGGRNCMTEGMTNNISSQTFTSDSGATATITDQNVLVFTDTSGFITKYVYSEDQHNQYGTTSTYTGPNGGTAVVFQGNNGVSTIQITGPNGENMTTLTQSNNTNINNNNNNQTDTETTDDSGSDPSKTNYDNYNHYDKTSYPTIFYGPNGGTARIVKTHNNNTIITTSKNGTTEIFYINNNNPNVKVATYEGRNGDTAKVITTSNGKKAVAITTKDGSKIIFTQDNAHVYNSQDQTINDTSDLNQYYSPNKEYTSYPTNSYSSNIYYNSLPQGIPKSQIPPGQEDLYILKSEVVPPVCPACPEPVVQCPDNMDPSKIPPCPPCARCPEPAFDCKKVPNYNAFNPDYMPVPVLNDFSGFGM</sequence>
<reference evidence="2" key="1">
    <citation type="journal article" date="2020" name="Nature">
        <title>Giant virus diversity and host interactions through global metagenomics.</title>
        <authorList>
            <person name="Schulz F."/>
            <person name="Roux S."/>
            <person name="Paez-Espino D."/>
            <person name="Jungbluth S."/>
            <person name="Walsh D.A."/>
            <person name="Denef V.J."/>
            <person name="McMahon K.D."/>
            <person name="Konstantinidis K.T."/>
            <person name="Eloe-Fadrosh E.A."/>
            <person name="Kyrpides N.C."/>
            <person name="Woyke T."/>
        </authorList>
    </citation>
    <scope>NUCLEOTIDE SEQUENCE</scope>
    <source>
        <strain evidence="2">GVMAG-M-3300023179-114</strain>
    </source>
</reference>
<feature type="compositionally biased region" description="Low complexity" evidence="1">
    <location>
        <begin position="116"/>
        <end position="136"/>
    </location>
</feature>
<protein>
    <submittedName>
        <fullName evidence="2">Uncharacterized protein</fullName>
    </submittedName>
</protein>
<dbReference type="EMBL" id="MN739722">
    <property type="protein sequence ID" value="QHT23001.1"/>
    <property type="molecule type" value="Genomic_DNA"/>
</dbReference>
<evidence type="ECO:0000256" key="1">
    <source>
        <dbReference type="SAM" id="MobiDB-lite"/>
    </source>
</evidence>
<feature type="region of interest" description="Disordered" evidence="1">
    <location>
        <begin position="112"/>
        <end position="155"/>
    </location>
</feature>